<keyword evidence="1" id="KW-1133">Transmembrane helix</keyword>
<feature type="transmembrane region" description="Helical" evidence="1">
    <location>
        <begin position="156"/>
        <end position="174"/>
    </location>
</feature>
<feature type="transmembrane region" description="Helical" evidence="1">
    <location>
        <begin position="315"/>
        <end position="334"/>
    </location>
</feature>
<feature type="transmembrane region" description="Helical" evidence="1">
    <location>
        <begin position="248"/>
        <end position="269"/>
    </location>
</feature>
<proteinExistence type="predicted"/>
<accession>A0AAQ1HKD1</accession>
<comment type="caution">
    <text evidence="3">The sequence shown here is derived from an EMBL/GenBank/DDBJ whole genome shotgun (WGS) entry which is preliminary data.</text>
</comment>
<gene>
    <name evidence="3" type="ORF">SAMN05216577_104237</name>
</gene>
<evidence type="ECO:0000313" key="3">
    <source>
        <dbReference type="EMBL" id="SFC32687.1"/>
    </source>
</evidence>
<name>A0AAQ1HKD1_9PSED</name>
<dbReference type="EMBL" id="FOLS01000004">
    <property type="protein sequence ID" value="SFC32687.1"/>
    <property type="molecule type" value="Genomic_DNA"/>
</dbReference>
<dbReference type="AlphaFoldDB" id="A0AAQ1HKD1"/>
<feature type="transmembrane region" description="Helical" evidence="1">
    <location>
        <begin position="281"/>
        <end position="303"/>
    </location>
</feature>
<keyword evidence="1" id="KW-0812">Transmembrane</keyword>
<keyword evidence="3" id="KW-0808">Transferase</keyword>
<feature type="transmembrane region" description="Helical" evidence="1">
    <location>
        <begin position="68"/>
        <end position="89"/>
    </location>
</feature>
<dbReference type="GO" id="GO:0009103">
    <property type="term" value="P:lipopolysaccharide biosynthetic process"/>
    <property type="evidence" value="ECO:0007669"/>
    <property type="project" value="TreeGrafter"/>
</dbReference>
<evidence type="ECO:0000256" key="1">
    <source>
        <dbReference type="SAM" id="Phobius"/>
    </source>
</evidence>
<feature type="transmembrane region" description="Helical" evidence="1">
    <location>
        <begin position="194"/>
        <end position="213"/>
    </location>
</feature>
<dbReference type="PANTHER" id="PTHR23028">
    <property type="entry name" value="ACETYLTRANSFERASE"/>
    <property type="match status" value="1"/>
</dbReference>
<sequence>MPGLDGLRGCAVLTVMVFHAWPAALTGGMIGVDLFFVLSGFLISLLLVEEYRDSGGISLRRFYLRRCLRLLPAFSLLLLVFLGYCLWRFDGKVLERYLQSVALAASYTSNWARAFSLNPVEGLGHTWSLAMEEQFYLFWPLLLLGLLRYLGGARRLVLVALGLALASWGWRVLLAWQGAEADRLYNGLDTRLDALMVGCALGLAEGFGLLQALRRPWAGRLLGVLAVVAVLYLAGVASRAHYWVDMRLYYWMLAGVELSAACLLLNVLCNRGGWVERLLSLPGLTWLGRISYGLYLWHFPIYVFMRDGGASPWTILGPGSLLTLLLASLSFYLLERPFLRLKRRYAGAAPAEARGSAGALLQ</sequence>
<organism evidence="3 4">
    <name type="scientific">Pseudomonas citronellolis</name>
    <dbReference type="NCBI Taxonomy" id="53408"/>
    <lineage>
        <taxon>Bacteria</taxon>
        <taxon>Pseudomonadati</taxon>
        <taxon>Pseudomonadota</taxon>
        <taxon>Gammaproteobacteria</taxon>
        <taxon>Pseudomonadales</taxon>
        <taxon>Pseudomonadaceae</taxon>
        <taxon>Pseudomonas</taxon>
    </lineage>
</organism>
<evidence type="ECO:0000313" key="4">
    <source>
        <dbReference type="Proteomes" id="UP000183385"/>
    </source>
</evidence>
<feature type="transmembrane region" description="Helical" evidence="1">
    <location>
        <begin position="135"/>
        <end position="151"/>
    </location>
</feature>
<keyword evidence="4" id="KW-1185">Reference proteome</keyword>
<feature type="transmembrane region" description="Helical" evidence="1">
    <location>
        <begin position="220"/>
        <end position="242"/>
    </location>
</feature>
<dbReference type="GO" id="GO:0016747">
    <property type="term" value="F:acyltransferase activity, transferring groups other than amino-acyl groups"/>
    <property type="evidence" value="ECO:0007669"/>
    <property type="project" value="InterPro"/>
</dbReference>
<keyword evidence="1" id="KW-0472">Membrane</keyword>
<dbReference type="PANTHER" id="PTHR23028:SF53">
    <property type="entry name" value="ACYL_TRANSF_3 DOMAIN-CONTAINING PROTEIN"/>
    <property type="match status" value="1"/>
</dbReference>
<protein>
    <submittedName>
        <fullName evidence="3">Peptidoglycan/LPS O-acetylase OafA/YrhL, contains acyltransferase and SGNH-hydrolase domains</fullName>
    </submittedName>
</protein>
<keyword evidence="3" id="KW-0012">Acyltransferase</keyword>
<dbReference type="InterPro" id="IPR050879">
    <property type="entry name" value="Acyltransferase_3"/>
</dbReference>
<dbReference type="Pfam" id="PF01757">
    <property type="entry name" value="Acyl_transf_3"/>
    <property type="match status" value="1"/>
</dbReference>
<reference evidence="3 4" key="1">
    <citation type="submission" date="2016-10" db="EMBL/GenBank/DDBJ databases">
        <authorList>
            <person name="Varghese N."/>
            <person name="Submissions S."/>
        </authorList>
    </citation>
    <scope>NUCLEOTIDE SEQUENCE [LARGE SCALE GENOMIC DNA]</scope>
    <source>
        <strain evidence="3 4">LMG 18378</strain>
    </source>
</reference>
<dbReference type="InterPro" id="IPR002656">
    <property type="entry name" value="Acyl_transf_3_dom"/>
</dbReference>
<feature type="domain" description="Acyltransferase 3" evidence="2">
    <location>
        <begin position="2"/>
        <end position="328"/>
    </location>
</feature>
<dbReference type="Proteomes" id="UP000183385">
    <property type="component" value="Unassembled WGS sequence"/>
</dbReference>
<feature type="transmembrane region" description="Helical" evidence="1">
    <location>
        <begin position="20"/>
        <end position="48"/>
    </location>
</feature>
<dbReference type="GO" id="GO:0016020">
    <property type="term" value="C:membrane"/>
    <property type="evidence" value="ECO:0007669"/>
    <property type="project" value="TreeGrafter"/>
</dbReference>
<evidence type="ECO:0000259" key="2">
    <source>
        <dbReference type="Pfam" id="PF01757"/>
    </source>
</evidence>